<feature type="transmembrane region" description="Helical" evidence="6">
    <location>
        <begin position="239"/>
        <end position="258"/>
    </location>
</feature>
<keyword evidence="3 6" id="KW-0812">Transmembrane</keyword>
<feature type="transmembrane region" description="Helical" evidence="6">
    <location>
        <begin position="212"/>
        <end position="233"/>
    </location>
</feature>
<feature type="transmembrane region" description="Helical" evidence="6">
    <location>
        <begin position="270"/>
        <end position="288"/>
    </location>
</feature>
<proteinExistence type="predicted"/>
<evidence type="ECO:0000256" key="1">
    <source>
        <dbReference type="ARBA" id="ARBA00004141"/>
    </source>
</evidence>
<dbReference type="EMBL" id="SJPO01000002">
    <property type="protein sequence ID" value="TWT78525.1"/>
    <property type="molecule type" value="Genomic_DNA"/>
</dbReference>
<dbReference type="GO" id="GO:0016020">
    <property type="term" value="C:membrane"/>
    <property type="evidence" value="ECO:0007669"/>
    <property type="project" value="UniProtKB-SubCell"/>
</dbReference>
<keyword evidence="7" id="KW-0808">Transferase</keyword>
<evidence type="ECO:0000313" key="8">
    <source>
        <dbReference type="Proteomes" id="UP000318478"/>
    </source>
</evidence>
<feature type="transmembrane region" description="Helical" evidence="6">
    <location>
        <begin position="110"/>
        <end position="136"/>
    </location>
</feature>
<feature type="transmembrane region" description="Helical" evidence="6">
    <location>
        <begin position="173"/>
        <end position="191"/>
    </location>
</feature>
<dbReference type="Gene3D" id="1.10.357.140">
    <property type="entry name" value="UbiA prenyltransferase"/>
    <property type="match status" value="1"/>
</dbReference>
<evidence type="ECO:0000313" key="7">
    <source>
        <dbReference type="EMBL" id="TWT78525.1"/>
    </source>
</evidence>
<keyword evidence="4 6" id="KW-1133">Transmembrane helix</keyword>
<accession>A0A5C5YUA0</accession>
<dbReference type="GO" id="GO:0016765">
    <property type="term" value="F:transferase activity, transferring alkyl or aryl (other than methyl) groups"/>
    <property type="evidence" value="ECO:0007669"/>
    <property type="project" value="InterPro"/>
</dbReference>
<evidence type="ECO:0000256" key="6">
    <source>
        <dbReference type="SAM" id="Phobius"/>
    </source>
</evidence>
<evidence type="ECO:0000256" key="5">
    <source>
        <dbReference type="ARBA" id="ARBA00023136"/>
    </source>
</evidence>
<protein>
    <submittedName>
        <fullName evidence="7">Prenyltransferase</fullName>
    </submittedName>
</protein>
<keyword evidence="8" id="KW-1185">Reference proteome</keyword>
<evidence type="ECO:0000256" key="4">
    <source>
        <dbReference type="ARBA" id="ARBA00022989"/>
    </source>
</evidence>
<evidence type="ECO:0000256" key="3">
    <source>
        <dbReference type="ARBA" id="ARBA00022692"/>
    </source>
</evidence>
<name>A0A5C5YUA0_9BACT</name>
<organism evidence="7 8">
    <name type="scientific">Posidoniimonas polymericola</name>
    <dbReference type="NCBI Taxonomy" id="2528002"/>
    <lineage>
        <taxon>Bacteria</taxon>
        <taxon>Pseudomonadati</taxon>
        <taxon>Planctomycetota</taxon>
        <taxon>Planctomycetia</taxon>
        <taxon>Pirellulales</taxon>
        <taxon>Lacipirellulaceae</taxon>
        <taxon>Posidoniimonas</taxon>
    </lineage>
</organism>
<sequence length="302" mass="33485">MPPQAEPAPSLPSQLIGALYTSRPGLWPTQLWFYLLPLGGRRLLDEGTFWLGAVYVMFPLSHVLYGWNDLADYQTDQLNPRKGNLLFGARMSQEELARLPRQLLLVQAPFLLLLGWAIGPKLLAWVAAGVAVNYAYNGKRWNLKGRPGWDLLCQSGYLLVFVLSSWLNDVPMLPWPAMVFGALFAMHAHLFHEVTDIEPDALAGRRTTAVAIGVRWSKLIVAALLLTECVIVAAYFQSAVVAGFLAAAGVSFAADALLRPHRVISEKTLRAVFLTWNLVVLASMYWIWRDAIFAQSAVTPAN</sequence>
<keyword evidence="5 6" id="KW-0472">Membrane</keyword>
<dbReference type="InterPro" id="IPR000537">
    <property type="entry name" value="UbiA_prenyltransferase"/>
</dbReference>
<evidence type="ECO:0000256" key="2">
    <source>
        <dbReference type="ARBA" id="ARBA00022475"/>
    </source>
</evidence>
<dbReference type="InterPro" id="IPR044878">
    <property type="entry name" value="UbiA_sf"/>
</dbReference>
<reference evidence="7 8" key="1">
    <citation type="submission" date="2019-02" db="EMBL/GenBank/DDBJ databases">
        <title>Deep-cultivation of Planctomycetes and their phenomic and genomic characterization uncovers novel biology.</title>
        <authorList>
            <person name="Wiegand S."/>
            <person name="Jogler M."/>
            <person name="Boedeker C."/>
            <person name="Pinto D."/>
            <person name="Vollmers J."/>
            <person name="Rivas-Marin E."/>
            <person name="Kohn T."/>
            <person name="Peeters S.H."/>
            <person name="Heuer A."/>
            <person name="Rast P."/>
            <person name="Oberbeckmann S."/>
            <person name="Bunk B."/>
            <person name="Jeske O."/>
            <person name="Meyerdierks A."/>
            <person name="Storesund J.E."/>
            <person name="Kallscheuer N."/>
            <person name="Luecker S."/>
            <person name="Lage O.M."/>
            <person name="Pohl T."/>
            <person name="Merkel B.J."/>
            <person name="Hornburger P."/>
            <person name="Mueller R.-W."/>
            <person name="Bruemmer F."/>
            <person name="Labrenz M."/>
            <person name="Spormann A.M."/>
            <person name="Op Den Camp H."/>
            <person name="Overmann J."/>
            <person name="Amann R."/>
            <person name="Jetten M.S.M."/>
            <person name="Mascher T."/>
            <person name="Medema M.H."/>
            <person name="Devos D.P."/>
            <person name="Kaster A.-K."/>
            <person name="Ovreas L."/>
            <person name="Rohde M."/>
            <person name="Galperin M.Y."/>
            <person name="Jogler C."/>
        </authorList>
    </citation>
    <scope>NUCLEOTIDE SEQUENCE [LARGE SCALE GENOMIC DNA]</scope>
    <source>
        <strain evidence="7 8">Pla123a</strain>
    </source>
</reference>
<keyword evidence="2" id="KW-1003">Cell membrane</keyword>
<dbReference type="RefSeq" id="WP_197527739.1">
    <property type="nucleotide sequence ID" value="NZ_SJPO01000002.1"/>
</dbReference>
<comment type="subcellular location">
    <subcellularLocation>
        <location evidence="1">Membrane</location>
        <topology evidence="1">Multi-pass membrane protein</topology>
    </subcellularLocation>
</comment>
<dbReference type="AlphaFoldDB" id="A0A5C5YUA0"/>
<comment type="caution">
    <text evidence="7">The sequence shown here is derived from an EMBL/GenBank/DDBJ whole genome shotgun (WGS) entry which is preliminary data.</text>
</comment>
<dbReference type="Pfam" id="PF01040">
    <property type="entry name" value="UbiA"/>
    <property type="match status" value="1"/>
</dbReference>
<dbReference type="Proteomes" id="UP000318478">
    <property type="component" value="Unassembled WGS sequence"/>
</dbReference>
<gene>
    <name evidence="7" type="ORF">Pla123a_13180</name>
</gene>
<feature type="transmembrane region" description="Helical" evidence="6">
    <location>
        <begin position="48"/>
        <end position="67"/>
    </location>
</feature>